<dbReference type="GO" id="GO:0015774">
    <property type="term" value="P:polysaccharide transport"/>
    <property type="evidence" value="ECO:0007669"/>
    <property type="project" value="UniProtKB-KW"/>
</dbReference>
<proteinExistence type="inferred from homology"/>
<dbReference type="InterPro" id="IPR013525">
    <property type="entry name" value="ABC2_TM"/>
</dbReference>
<keyword evidence="5" id="KW-0762">Sugar transport</keyword>
<evidence type="ECO:0000313" key="12">
    <source>
        <dbReference type="EMBL" id="XBT92354.1"/>
    </source>
</evidence>
<dbReference type="EMBL" id="CP157960">
    <property type="protein sequence ID" value="XBT92354.1"/>
    <property type="molecule type" value="Genomic_DNA"/>
</dbReference>
<keyword evidence="8" id="KW-0625">Polysaccharide transport</keyword>
<evidence type="ECO:0000256" key="5">
    <source>
        <dbReference type="ARBA" id="ARBA00022597"/>
    </source>
</evidence>
<keyword evidence="3" id="KW-0813">Transport</keyword>
<dbReference type="GO" id="GO:0043190">
    <property type="term" value="C:ATP-binding cassette (ABC) transporter complex"/>
    <property type="evidence" value="ECO:0007669"/>
    <property type="project" value="InterPro"/>
</dbReference>
<evidence type="ECO:0000256" key="10">
    <source>
        <dbReference type="SAM" id="Phobius"/>
    </source>
</evidence>
<organism evidence="12">
    <name type="scientific">Rhizobium sp. ZPR3</name>
    <dbReference type="NCBI Taxonomy" id="3158967"/>
    <lineage>
        <taxon>Bacteria</taxon>
        <taxon>Pseudomonadati</taxon>
        <taxon>Pseudomonadota</taxon>
        <taxon>Alphaproteobacteria</taxon>
        <taxon>Hyphomicrobiales</taxon>
        <taxon>Rhizobiaceae</taxon>
        <taxon>Rhizobium/Agrobacterium group</taxon>
        <taxon>Rhizobium</taxon>
    </lineage>
</organism>
<dbReference type="PANTHER" id="PTHR30413">
    <property type="entry name" value="INNER MEMBRANE TRANSPORT PERMEASE"/>
    <property type="match status" value="1"/>
</dbReference>
<feature type="transmembrane region" description="Helical" evidence="10">
    <location>
        <begin position="39"/>
        <end position="63"/>
    </location>
</feature>
<gene>
    <name evidence="12" type="ORF">ABM479_16465</name>
</gene>
<feature type="domain" description="ABC-2 type transporter transmembrane" evidence="11">
    <location>
        <begin position="24"/>
        <end position="230"/>
    </location>
</feature>
<dbReference type="GO" id="GO:0140359">
    <property type="term" value="F:ABC-type transporter activity"/>
    <property type="evidence" value="ECO:0007669"/>
    <property type="project" value="InterPro"/>
</dbReference>
<evidence type="ECO:0000259" key="11">
    <source>
        <dbReference type="Pfam" id="PF01061"/>
    </source>
</evidence>
<feature type="transmembrane region" description="Helical" evidence="10">
    <location>
        <begin position="241"/>
        <end position="257"/>
    </location>
</feature>
<dbReference type="PRINTS" id="PR00164">
    <property type="entry name" value="ABC2TRNSPORT"/>
</dbReference>
<protein>
    <submittedName>
        <fullName evidence="12">ABC transporter permease</fullName>
    </submittedName>
</protein>
<dbReference type="InterPro" id="IPR000412">
    <property type="entry name" value="ABC_2_transport"/>
</dbReference>
<dbReference type="RefSeq" id="WP_349956723.1">
    <property type="nucleotide sequence ID" value="NZ_CP157960.1"/>
</dbReference>
<feature type="transmembrane region" description="Helical" evidence="10">
    <location>
        <begin position="75"/>
        <end position="100"/>
    </location>
</feature>
<evidence type="ECO:0000256" key="8">
    <source>
        <dbReference type="ARBA" id="ARBA00023047"/>
    </source>
</evidence>
<dbReference type="GO" id="GO:0015920">
    <property type="term" value="P:lipopolysaccharide transport"/>
    <property type="evidence" value="ECO:0007669"/>
    <property type="project" value="TreeGrafter"/>
</dbReference>
<comment type="subcellular location">
    <subcellularLocation>
        <location evidence="1">Cell membrane</location>
        <topology evidence="1">Multi-pass membrane protein</topology>
    </subcellularLocation>
</comment>
<keyword evidence="7 10" id="KW-1133">Transmembrane helix</keyword>
<comment type="similarity">
    <text evidence="2">Belongs to the ABC-2 integral membrane protein family.</text>
</comment>
<evidence type="ECO:0000256" key="9">
    <source>
        <dbReference type="ARBA" id="ARBA00023136"/>
    </source>
</evidence>
<evidence type="ECO:0000256" key="2">
    <source>
        <dbReference type="ARBA" id="ARBA00007783"/>
    </source>
</evidence>
<evidence type="ECO:0000256" key="1">
    <source>
        <dbReference type="ARBA" id="ARBA00004651"/>
    </source>
</evidence>
<dbReference type="PANTHER" id="PTHR30413:SF10">
    <property type="entry name" value="CAPSULE POLYSACCHARIDE EXPORT INNER-MEMBRANE PROTEIN CTRC"/>
    <property type="match status" value="1"/>
</dbReference>
<feature type="transmembrane region" description="Helical" evidence="10">
    <location>
        <begin position="154"/>
        <end position="174"/>
    </location>
</feature>
<dbReference type="Pfam" id="PF01061">
    <property type="entry name" value="ABC2_membrane"/>
    <property type="match status" value="1"/>
</dbReference>
<evidence type="ECO:0000256" key="3">
    <source>
        <dbReference type="ARBA" id="ARBA00022448"/>
    </source>
</evidence>
<dbReference type="AlphaFoldDB" id="A0AAU7RQ89"/>
<evidence type="ECO:0000256" key="4">
    <source>
        <dbReference type="ARBA" id="ARBA00022475"/>
    </source>
</evidence>
<feature type="transmembrane region" description="Helical" evidence="10">
    <location>
        <begin position="181"/>
        <end position="202"/>
    </location>
</feature>
<keyword evidence="4" id="KW-1003">Cell membrane</keyword>
<feature type="transmembrane region" description="Helical" evidence="10">
    <location>
        <begin position="120"/>
        <end position="142"/>
    </location>
</feature>
<evidence type="ECO:0000256" key="6">
    <source>
        <dbReference type="ARBA" id="ARBA00022692"/>
    </source>
</evidence>
<keyword evidence="9 10" id="KW-0472">Membrane</keyword>
<evidence type="ECO:0000256" key="7">
    <source>
        <dbReference type="ARBA" id="ARBA00022989"/>
    </source>
</evidence>
<sequence>MRKTVVTRHRTIANTLRERANVINAVILRDVRSRYFNHGLGFFIQSLWPLVHCFILLVINTAVGRSAPYGDSPLVFFGAGVVPTLSFMYISRFMGLSIVLNQNMLSFPAVRVTDIMFARALLEVIAGFITLFMIWIIFLAIGASPYPNDPAQAVFAYLTTIFLAVGVGSIVSVVSSIFPLFVTAYALITILLYLASGCLFVTPNLPDQLAVPLSYNPLAQCVEWMRVAYFENYSDRLLDRGYPLAIAGVSLLIGLLAEKLTKRAMMDS</sequence>
<keyword evidence="6 10" id="KW-0812">Transmembrane</keyword>
<name>A0AAU7RQ89_9HYPH</name>
<reference evidence="12" key="1">
    <citation type="submission" date="2024-06" db="EMBL/GenBank/DDBJ databases">
        <authorList>
            <person name="Li T."/>
            <person name="Gao R."/>
        </authorList>
    </citation>
    <scope>NUCLEOTIDE SEQUENCE</scope>
    <source>
        <strain evidence="12">ZPR3</strain>
    </source>
</reference>
<accession>A0AAU7RQ89</accession>